<protein>
    <submittedName>
        <fullName evidence="2">N-acetyltransferase</fullName>
    </submittedName>
</protein>
<gene>
    <name evidence="2" type="ORF">EOE67_16030</name>
</gene>
<dbReference type="RefSeq" id="WP_127700352.1">
    <property type="nucleotide sequence ID" value="NZ_SACS01000020.1"/>
</dbReference>
<sequence>MPADYQQTNDLPANDLPAKYQLELKTPSVTDYCHLRLASGLSAKTIEAATIGLAATLFAVQITLAEEVVAMGRLVGDGGCHCQVCDIAVLPEHQGQGLGKMVMQALMDYIGQQLPASCYINLIADGDARYLYEKYGFTDVAPASIGMALPLKSR</sequence>
<proteinExistence type="predicted"/>
<dbReference type="AlphaFoldDB" id="A0A437QGI0"/>
<dbReference type="OrthoDB" id="9796171at2"/>
<comment type="caution">
    <text evidence="2">The sequence shown here is derived from an EMBL/GenBank/DDBJ whole genome shotgun (WGS) entry which is preliminary data.</text>
</comment>
<organism evidence="2 3">
    <name type="scientific">Rheinheimera riviphila</name>
    <dbReference type="NCBI Taxonomy" id="1834037"/>
    <lineage>
        <taxon>Bacteria</taxon>
        <taxon>Pseudomonadati</taxon>
        <taxon>Pseudomonadota</taxon>
        <taxon>Gammaproteobacteria</taxon>
        <taxon>Chromatiales</taxon>
        <taxon>Chromatiaceae</taxon>
        <taxon>Rheinheimera</taxon>
    </lineage>
</organism>
<feature type="domain" description="N-acetyltransferase" evidence="1">
    <location>
        <begin position="6"/>
        <end position="152"/>
    </location>
</feature>
<evidence type="ECO:0000313" key="2">
    <source>
        <dbReference type="EMBL" id="RVU33524.1"/>
    </source>
</evidence>
<dbReference type="InterPro" id="IPR000182">
    <property type="entry name" value="GNAT_dom"/>
</dbReference>
<reference evidence="2 3" key="1">
    <citation type="submission" date="2019-01" db="EMBL/GenBank/DDBJ databases">
        <authorList>
            <person name="Chen W.-M."/>
        </authorList>
    </citation>
    <scope>NUCLEOTIDE SEQUENCE [LARGE SCALE GENOMIC DNA]</scope>
    <source>
        <strain evidence="2 3">KYPC3</strain>
    </source>
</reference>
<dbReference type="EMBL" id="SACS01000020">
    <property type="protein sequence ID" value="RVU33524.1"/>
    <property type="molecule type" value="Genomic_DNA"/>
</dbReference>
<name>A0A437QGI0_9GAMM</name>
<dbReference type="PROSITE" id="PS51186">
    <property type="entry name" value="GNAT"/>
    <property type="match status" value="1"/>
</dbReference>
<dbReference type="GO" id="GO:0016747">
    <property type="term" value="F:acyltransferase activity, transferring groups other than amino-acyl groups"/>
    <property type="evidence" value="ECO:0007669"/>
    <property type="project" value="InterPro"/>
</dbReference>
<dbReference type="Gene3D" id="3.40.630.30">
    <property type="match status" value="1"/>
</dbReference>
<dbReference type="Pfam" id="PF13508">
    <property type="entry name" value="Acetyltransf_7"/>
    <property type="match status" value="1"/>
</dbReference>
<keyword evidence="3" id="KW-1185">Reference proteome</keyword>
<dbReference type="PANTHER" id="PTHR43233:SF1">
    <property type="entry name" value="FAMILY N-ACETYLTRANSFERASE, PUTATIVE (AFU_ORTHOLOGUE AFUA_6G03350)-RELATED"/>
    <property type="match status" value="1"/>
</dbReference>
<dbReference type="Proteomes" id="UP000283077">
    <property type="component" value="Unassembled WGS sequence"/>
</dbReference>
<dbReference type="SUPFAM" id="SSF55729">
    <property type="entry name" value="Acyl-CoA N-acyltransferases (Nat)"/>
    <property type="match status" value="1"/>
</dbReference>
<keyword evidence="2" id="KW-0808">Transferase</keyword>
<dbReference type="PANTHER" id="PTHR43233">
    <property type="entry name" value="FAMILY N-ACETYLTRANSFERASE, PUTATIVE (AFU_ORTHOLOGUE AFUA_6G03350)-RELATED"/>
    <property type="match status" value="1"/>
</dbReference>
<evidence type="ECO:0000259" key="1">
    <source>
        <dbReference type="PROSITE" id="PS51186"/>
    </source>
</evidence>
<accession>A0A437QGI0</accession>
<evidence type="ECO:0000313" key="3">
    <source>
        <dbReference type="Proteomes" id="UP000283077"/>
    </source>
</evidence>
<dbReference type="InterPro" id="IPR016181">
    <property type="entry name" value="Acyl_CoA_acyltransferase"/>
</dbReference>
<dbReference type="CDD" id="cd04301">
    <property type="entry name" value="NAT_SF"/>
    <property type="match status" value="1"/>
</dbReference>
<dbReference type="InterPro" id="IPR053144">
    <property type="entry name" value="Acetyltransferase_Butenolide"/>
</dbReference>